<dbReference type="EMBL" id="KZ613526">
    <property type="protein sequence ID" value="PMD13954.1"/>
    <property type="molecule type" value="Genomic_DNA"/>
</dbReference>
<evidence type="ECO:0000313" key="3">
    <source>
        <dbReference type="Proteomes" id="UP000235672"/>
    </source>
</evidence>
<dbReference type="Proteomes" id="UP000235672">
    <property type="component" value="Unassembled WGS sequence"/>
</dbReference>
<proteinExistence type="predicted"/>
<evidence type="ECO:0000313" key="2">
    <source>
        <dbReference type="EMBL" id="PMD13954.1"/>
    </source>
</evidence>
<dbReference type="AlphaFoldDB" id="A0A2J6PIW0"/>
<protein>
    <submittedName>
        <fullName evidence="2">Uncharacterized protein</fullName>
    </submittedName>
</protein>
<organism evidence="2 3">
    <name type="scientific">Hyaloscypha hepaticicola</name>
    <dbReference type="NCBI Taxonomy" id="2082293"/>
    <lineage>
        <taxon>Eukaryota</taxon>
        <taxon>Fungi</taxon>
        <taxon>Dikarya</taxon>
        <taxon>Ascomycota</taxon>
        <taxon>Pezizomycotina</taxon>
        <taxon>Leotiomycetes</taxon>
        <taxon>Helotiales</taxon>
        <taxon>Hyaloscyphaceae</taxon>
        <taxon>Hyaloscypha</taxon>
    </lineage>
</organism>
<keyword evidence="3" id="KW-1185">Reference proteome</keyword>
<gene>
    <name evidence="2" type="ORF">NA56DRAFT_584824</name>
</gene>
<sequence>MSGEPNVNFGAPIIFFDSHPEEQESYISSYWSSLKSNLKIAWTGEVPKFHEPGKLRIIWWTYDGNQGLKDYELHEYEQVRANFDVLLAMPEIRRVVIKGYSGQNPYVLVNGTNPWQDKFRRMEREARRARALQKAAEGKGDGSHNAVFDDDSARHHTTNTTNTTKKGTLVDIEEVIEQNDKAEEERRRVESDKIWQENEGLLSGEMV</sequence>
<evidence type="ECO:0000256" key="1">
    <source>
        <dbReference type="SAM" id="MobiDB-lite"/>
    </source>
</evidence>
<accession>A0A2J6PIW0</accession>
<feature type="region of interest" description="Disordered" evidence="1">
    <location>
        <begin position="134"/>
        <end position="166"/>
    </location>
</feature>
<dbReference type="OrthoDB" id="3589080at2759"/>
<name>A0A2J6PIW0_9HELO</name>
<reference evidence="2 3" key="1">
    <citation type="submission" date="2016-05" db="EMBL/GenBank/DDBJ databases">
        <title>A degradative enzymes factory behind the ericoid mycorrhizal symbiosis.</title>
        <authorList>
            <consortium name="DOE Joint Genome Institute"/>
            <person name="Martino E."/>
            <person name="Morin E."/>
            <person name="Grelet G."/>
            <person name="Kuo A."/>
            <person name="Kohler A."/>
            <person name="Daghino S."/>
            <person name="Barry K."/>
            <person name="Choi C."/>
            <person name="Cichocki N."/>
            <person name="Clum A."/>
            <person name="Copeland A."/>
            <person name="Hainaut M."/>
            <person name="Haridas S."/>
            <person name="Labutti K."/>
            <person name="Lindquist E."/>
            <person name="Lipzen A."/>
            <person name="Khouja H.-R."/>
            <person name="Murat C."/>
            <person name="Ohm R."/>
            <person name="Olson A."/>
            <person name="Spatafora J."/>
            <person name="Veneault-Fourrey C."/>
            <person name="Henrissat B."/>
            <person name="Grigoriev I."/>
            <person name="Martin F."/>
            <person name="Perotto S."/>
        </authorList>
    </citation>
    <scope>NUCLEOTIDE SEQUENCE [LARGE SCALE GENOMIC DNA]</scope>
    <source>
        <strain evidence="2 3">UAMH 7357</strain>
    </source>
</reference>